<keyword evidence="2" id="KW-1185">Reference proteome</keyword>
<organism evidence="1 2">
    <name type="scientific">Novosphingobium panipatense</name>
    <dbReference type="NCBI Taxonomy" id="428991"/>
    <lineage>
        <taxon>Bacteria</taxon>
        <taxon>Pseudomonadati</taxon>
        <taxon>Pseudomonadota</taxon>
        <taxon>Alphaproteobacteria</taxon>
        <taxon>Sphingomonadales</taxon>
        <taxon>Sphingomonadaceae</taxon>
        <taxon>Novosphingobium</taxon>
    </lineage>
</organism>
<accession>A0ABY1QDF3</accession>
<dbReference type="Proteomes" id="UP001157910">
    <property type="component" value="Unassembled WGS sequence"/>
</dbReference>
<evidence type="ECO:0000313" key="2">
    <source>
        <dbReference type="Proteomes" id="UP001157910"/>
    </source>
</evidence>
<reference evidence="1 2" key="1">
    <citation type="submission" date="2017-05" db="EMBL/GenBank/DDBJ databases">
        <authorList>
            <person name="Varghese N."/>
            <person name="Submissions S."/>
        </authorList>
    </citation>
    <scope>NUCLEOTIDE SEQUENCE [LARGE SCALE GENOMIC DNA]</scope>
    <source>
        <strain evidence="1 2">SM16</strain>
    </source>
</reference>
<comment type="caution">
    <text evidence="1">The sequence shown here is derived from an EMBL/GenBank/DDBJ whole genome shotgun (WGS) entry which is preliminary data.</text>
</comment>
<proteinExistence type="predicted"/>
<dbReference type="RefSeq" id="WP_283406034.1">
    <property type="nucleotide sequence ID" value="NZ_FXUI01000004.1"/>
</dbReference>
<dbReference type="EMBL" id="FXUI01000004">
    <property type="protein sequence ID" value="SMP68130.1"/>
    <property type="molecule type" value="Genomic_DNA"/>
</dbReference>
<name>A0ABY1QDF3_9SPHN</name>
<sequence length="414" mass="44310">MIVSLFSAVFEFRVPIRNGLACPIIDKDGAIQDPFATKRRFLRSALQHDCFDGVRCYRMPVSRTLIYRGRTAGPALMLVLLACAGCASQGGRPVSAPVEQDASAAAHPAIAAAAPWWREAGDPVLATLVQQGLDQSPEVACRIGALRQFDQETAQDAQRLGTRLSKLLGARSREDIPRLRDAKVERVASERLRVARRIALAYIEVRRLQQDAALRSSLIAQYKDNAQVARFRREAGLVPAIDGSLARSQDEAMAGELGIAQGRSSHAIAELARLVGDRPEALAGKLGSPGVLPDPPVDPLAVAGPGEPRRAGLADAILREARLSQSLSEARRTVKDARTAYREGVGSFATLYVAEAAALAVELALVSARADRVATTLDIWSGQDERWAREGLEPVVGPTSLSSDATITVTAGCD</sequence>
<evidence type="ECO:0008006" key="3">
    <source>
        <dbReference type="Google" id="ProtNLM"/>
    </source>
</evidence>
<dbReference type="Gene3D" id="1.20.1600.10">
    <property type="entry name" value="Outer membrane efflux proteins (OEP)"/>
    <property type="match status" value="1"/>
</dbReference>
<gene>
    <name evidence="1" type="ORF">SAMN06296065_104329</name>
</gene>
<dbReference type="SUPFAM" id="SSF56954">
    <property type="entry name" value="Outer membrane efflux proteins (OEP)"/>
    <property type="match status" value="2"/>
</dbReference>
<evidence type="ECO:0000313" key="1">
    <source>
        <dbReference type="EMBL" id="SMP68130.1"/>
    </source>
</evidence>
<protein>
    <recommendedName>
        <fullName evidence="3">TolC family protein</fullName>
    </recommendedName>
</protein>